<comment type="caution">
    <text evidence="2">The sequence shown here is derived from an EMBL/GenBank/DDBJ whole genome shotgun (WGS) entry which is preliminary data.</text>
</comment>
<dbReference type="OMA" id="IILEPHY"/>
<name>A0A8S1MQ46_PARPR</name>
<dbReference type="CDD" id="cd00064">
    <property type="entry name" value="FU"/>
    <property type="match status" value="1"/>
</dbReference>
<accession>A0A8S1MQ46</accession>
<dbReference type="Proteomes" id="UP000688137">
    <property type="component" value="Unassembled WGS sequence"/>
</dbReference>
<dbReference type="InterPro" id="IPR006212">
    <property type="entry name" value="Furin_repeat"/>
</dbReference>
<dbReference type="AlphaFoldDB" id="A0A8S1MQ46"/>
<feature type="chain" id="PRO_5035750870" evidence="1">
    <location>
        <begin position="19"/>
        <end position="711"/>
    </location>
</feature>
<keyword evidence="1" id="KW-0732">Signal</keyword>
<evidence type="ECO:0000313" key="3">
    <source>
        <dbReference type="Proteomes" id="UP000688137"/>
    </source>
</evidence>
<feature type="signal peptide" evidence="1">
    <location>
        <begin position="1"/>
        <end position="18"/>
    </location>
</feature>
<reference evidence="2" key="1">
    <citation type="submission" date="2021-01" db="EMBL/GenBank/DDBJ databases">
        <authorList>
            <consortium name="Genoscope - CEA"/>
            <person name="William W."/>
        </authorList>
    </citation>
    <scope>NUCLEOTIDE SEQUENCE</scope>
</reference>
<gene>
    <name evidence="2" type="ORF">PPRIM_AZ9-3.1.T0690151</name>
</gene>
<proteinExistence type="predicted"/>
<keyword evidence="3" id="KW-1185">Reference proteome</keyword>
<dbReference type="EMBL" id="CAJJDM010000072">
    <property type="protein sequence ID" value="CAD8083177.1"/>
    <property type="molecule type" value="Genomic_DNA"/>
</dbReference>
<protein>
    <submittedName>
        <fullName evidence="2">Uncharacterized protein</fullName>
    </submittedName>
</protein>
<evidence type="ECO:0000313" key="2">
    <source>
        <dbReference type="EMBL" id="CAD8083177.1"/>
    </source>
</evidence>
<dbReference type="PANTHER" id="PTHR39767">
    <property type="entry name" value="CALCIUM/CALMODULIN-BINDING MEMBRANE PROTEIN PCM4-RELATED"/>
    <property type="match status" value="1"/>
</dbReference>
<organism evidence="2 3">
    <name type="scientific">Paramecium primaurelia</name>
    <dbReference type="NCBI Taxonomy" id="5886"/>
    <lineage>
        <taxon>Eukaryota</taxon>
        <taxon>Sar</taxon>
        <taxon>Alveolata</taxon>
        <taxon>Ciliophora</taxon>
        <taxon>Intramacronucleata</taxon>
        <taxon>Oligohymenophorea</taxon>
        <taxon>Peniculida</taxon>
        <taxon>Parameciidae</taxon>
        <taxon>Paramecium</taxon>
    </lineage>
</organism>
<sequence length="711" mass="82384">MIVQLPLLIIMLLKLIESQKVLEFSSFTDDTFTNFDGWNLIVVQQQGSGIDKPPLLTQSYFGFNSVFWDRSNNIFDQYSGNSVFQGMIKYYNNLKPHKALIVTFSIYILNTQISPTGNCLINLFIDGSRKFQVKPTFSQFQKEIKQNLELTLSHTASSIFIQFASQAIDTDKVTFGIRDFYLYSIPCPNNCIHCKITDSQEYECIDWQLSLESLIEIDRNLFNSDGWTIIQASPSMKIHKSTDCSSENINSMQILGFMEMGDQVRKTIILEPHYRIKIQYMHIVLQQSFAPSTFWQGQLNGKTEYLIGYQTFEKSPTFCSRIIDRTRGDLISQVEFESFHQDTIFEFSSLPNQSFKGWKTMWGIRNFQVLIKKCHPNCQYSCTGPKQSQCQNIKYPKFTLIANNLKLITFSDDDDWQVVSAFQFSQPNECNNQALLGGYNNLQGKHLLQSIYDLKTHIKIGISFKIYYIDQFNNDMLFVDVDGKIVYQYAIPSTIDSRKDMPYCGVYAQIDQVMKISVVSIPHTRSQVIIQIYTNQPDASTAYWGIREFILTVNGFPYLKNLNDVKFSNNNISPWKIILKNSPIWQCGSKSFIGGSNALDKDSYLLKKFQNLPSHVQIRISFSILIIQPSLRKTQFILTQKINDFKKQDYILIQDRKFCGGTEYTHLFKFDYILDNQDEEIFLLVQIEDMNVGEFWGLRDFSLSYNDVKKP</sequence>
<evidence type="ECO:0000256" key="1">
    <source>
        <dbReference type="SAM" id="SignalP"/>
    </source>
</evidence>
<dbReference type="PANTHER" id="PTHR39767:SF2">
    <property type="entry name" value="CHROMOSOME UNDETERMINED SCAFFOLD_1, WHOLE GENOME SHOTGUN SEQUENCE"/>
    <property type="match status" value="1"/>
</dbReference>